<sequence length="302" mass="30495">MPTTDGRVAVLGDALIDELRTDDGSTDHVGGAGLNVAVGLSRLGVPTTLLASVGDDADGDSIRAFLADHGVELIATVNPLGTGRAVSLRVDGEPTYVFTDAAVARGLDFSAEQLTALEAAPLVAVSSYPFDDSVLTDRLLDVVGRTPSRLVVDPNPRPGFLPGGDAQAAAFGAGFARVAAACLLVKVGDDDAALVADGGLSDWQEALLAAGAGGVLATRGSDGASLQLAGRPELRRGISTAEGEVVDTMGAGDATFAAIVSSLLVDRREPGSVDWADALERAMDVAAATVRAPGALLRSPSL</sequence>
<comment type="similarity">
    <text evidence="1">Belongs to the carbohydrate kinase PfkB family.</text>
</comment>
<evidence type="ECO:0000256" key="5">
    <source>
        <dbReference type="ARBA" id="ARBA00022840"/>
    </source>
</evidence>
<dbReference type="SUPFAM" id="SSF53613">
    <property type="entry name" value="Ribokinase-like"/>
    <property type="match status" value="1"/>
</dbReference>
<dbReference type="GO" id="GO:0008865">
    <property type="term" value="F:fructokinase activity"/>
    <property type="evidence" value="ECO:0007669"/>
    <property type="project" value="UniProtKB-EC"/>
</dbReference>
<name>A0A7W3JJ93_9MICO</name>
<dbReference type="PANTHER" id="PTHR43085">
    <property type="entry name" value="HEXOKINASE FAMILY MEMBER"/>
    <property type="match status" value="1"/>
</dbReference>
<gene>
    <name evidence="7" type="primary">frk</name>
    <name evidence="8" type="ORF">FB463_002141</name>
    <name evidence="7" type="ORF">FFA01_04410</name>
</gene>
<reference evidence="8 10" key="2">
    <citation type="submission" date="2020-07" db="EMBL/GenBank/DDBJ databases">
        <title>Sequencing the genomes of 1000 actinobacteria strains.</title>
        <authorList>
            <person name="Klenk H.-P."/>
        </authorList>
    </citation>
    <scope>NUCLEOTIDE SEQUENCE [LARGE SCALE GENOMIC DNA]</scope>
    <source>
        <strain evidence="8 10">DSM 10309</strain>
    </source>
</reference>
<evidence type="ECO:0000313" key="8">
    <source>
        <dbReference type="EMBL" id="MBA8813892.1"/>
    </source>
</evidence>
<feature type="domain" description="Carbohydrate kinase PfkB" evidence="6">
    <location>
        <begin position="25"/>
        <end position="297"/>
    </location>
</feature>
<evidence type="ECO:0000256" key="2">
    <source>
        <dbReference type="ARBA" id="ARBA00022679"/>
    </source>
</evidence>
<dbReference type="GO" id="GO:0005524">
    <property type="term" value="F:ATP binding"/>
    <property type="evidence" value="ECO:0007669"/>
    <property type="project" value="UniProtKB-KW"/>
</dbReference>
<keyword evidence="3" id="KW-0547">Nucleotide-binding</keyword>
<evidence type="ECO:0000313" key="7">
    <source>
        <dbReference type="EMBL" id="GEK82132.1"/>
    </source>
</evidence>
<dbReference type="Gene3D" id="3.40.1190.20">
    <property type="match status" value="1"/>
</dbReference>
<accession>A0A7W3JJ93</accession>
<evidence type="ECO:0000313" key="9">
    <source>
        <dbReference type="Proteomes" id="UP000321154"/>
    </source>
</evidence>
<dbReference type="EMBL" id="BJUV01000003">
    <property type="protein sequence ID" value="GEK82132.1"/>
    <property type="molecule type" value="Genomic_DNA"/>
</dbReference>
<dbReference type="OrthoDB" id="9795789at2"/>
<dbReference type="Proteomes" id="UP000522688">
    <property type="component" value="Unassembled WGS sequence"/>
</dbReference>
<keyword evidence="2 8" id="KW-0808">Transferase</keyword>
<dbReference type="RefSeq" id="WP_146852533.1">
    <property type="nucleotide sequence ID" value="NZ_BAAAHR010000003.1"/>
</dbReference>
<dbReference type="PROSITE" id="PS00583">
    <property type="entry name" value="PFKB_KINASES_1"/>
    <property type="match status" value="1"/>
</dbReference>
<dbReference type="EC" id="2.7.1.4" evidence="8"/>
<evidence type="ECO:0000313" key="10">
    <source>
        <dbReference type="Proteomes" id="UP000522688"/>
    </source>
</evidence>
<dbReference type="InterPro" id="IPR050306">
    <property type="entry name" value="PfkB_Carbo_kinase"/>
</dbReference>
<dbReference type="AlphaFoldDB" id="A0A7W3JJ93"/>
<evidence type="ECO:0000259" key="6">
    <source>
        <dbReference type="Pfam" id="PF00294"/>
    </source>
</evidence>
<keyword evidence="5" id="KW-0067">ATP-binding</keyword>
<protein>
    <submittedName>
        <fullName evidence="8">Fructokinase</fullName>
        <ecNumber evidence="8">2.7.1.4</ecNumber>
    </submittedName>
</protein>
<comment type="caution">
    <text evidence="8">The sequence shown here is derived from an EMBL/GenBank/DDBJ whole genome shotgun (WGS) entry which is preliminary data.</text>
</comment>
<dbReference type="Pfam" id="PF00294">
    <property type="entry name" value="PfkB"/>
    <property type="match status" value="1"/>
</dbReference>
<evidence type="ECO:0000256" key="4">
    <source>
        <dbReference type="ARBA" id="ARBA00022777"/>
    </source>
</evidence>
<dbReference type="PROSITE" id="PS00584">
    <property type="entry name" value="PFKB_KINASES_2"/>
    <property type="match status" value="1"/>
</dbReference>
<organism evidence="8 10">
    <name type="scientific">Frigoribacterium faeni</name>
    <dbReference type="NCBI Taxonomy" id="145483"/>
    <lineage>
        <taxon>Bacteria</taxon>
        <taxon>Bacillati</taxon>
        <taxon>Actinomycetota</taxon>
        <taxon>Actinomycetes</taxon>
        <taxon>Micrococcales</taxon>
        <taxon>Microbacteriaceae</taxon>
        <taxon>Frigoribacterium</taxon>
    </lineage>
</organism>
<evidence type="ECO:0000256" key="1">
    <source>
        <dbReference type="ARBA" id="ARBA00010688"/>
    </source>
</evidence>
<dbReference type="PANTHER" id="PTHR43085:SF1">
    <property type="entry name" value="PSEUDOURIDINE KINASE-RELATED"/>
    <property type="match status" value="1"/>
</dbReference>
<proteinExistence type="inferred from homology"/>
<dbReference type="EMBL" id="JACGWW010000002">
    <property type="protein sequence ID" value="MBA8813892.1"/>
    <property type="molecule type" value="Genomic_DNA"/>
</dbReference>
<keyword evidence="4 8" id="KW-0418">Kinase</keyword>
<reference evidence="7 9" key="1">
    <citation type="submission" date="2019-07" db="EMBL/GenBank/DDBJ databases">
        <title>Whole genome shotgun sequence of Frigoribacterium faeni NBRC 103066.</title>
        <authorList>
            <person name="Hosoyama A."/>
            <person name="Uohara A."/>
            <person name="Ohji S."/>
            <person name="Ichikawa N."/>
        </authorList>
    </citation>
    <scope>NUCLEOTIDE SEQUENCE [LARGE SCALE GENOMIC DNA]</scope>
    <source>
        <strain evidence="7 9">NBRC 103066</strain>
    </source>
</reference>
<dbReference type="Proteomes" id="UP000321154">
    <property type="component" value="Unassembled WGS sequence"/>
</dbReference>
<keyword evidence="9" id="KW-1185">Reference proteome</keyword>
<dbReference type="InterPro" id="IPR011611">
    <property type="entry name" value="PfkB_dom"/>
</dbReference>
<dbReference type="InterPro" id="IPR029056">
    <property type="entry name" value="Ribokinase-like"/>
</dbReference>
<evidence type="ECO:0000256" key="3">
    <source>
        <dbReference type="ARBA" id="ARBA00022741"/>
    </source>
</evidence>
<dbReference type="InterPro" id="IPR002173">
    <property type="entry name" value="Carboh/pur_kinase_PfkB_CS"/>
</dbReference>